<reference evidence="1 2" key="1">
    <citation type="submission" date="2012-12" db="EMBL/GenBank/DDBJ databases">
        <title>Genome assembly of Fulvivirga imtechensis AK7.</title>
        <authorList>
            <person name="Nupur N."/>
            <person name="Khatri I."/>
            <person name="Kumar R."/>
            <person name="Subramanian S."/>
            <person name="Pinnaka A."/>
        </authorList>
    </citation>
    <scope>NUCLEOTIDE SEQUENCE [LARGE SCALE GENOMIC DNA]</scope>
    <source>
        <strain evidence="1 2">AK7</strain>
    </source>
</reference>
<comment type="caution">
    <text evidence="1">The sequence shown here is derived from an EMBL/GenBank/DDBJ whole genome shotgun (WGS) entry which is preliminary data.</text>
</comment>
<dbReference type="PATRIC" id="fig|1237149.3.peg.2401"/>
<proteinExistence type="predicted"/>
<dbReference type="AlphaFoldDB" id="L8JR68"/>
<evidence type="ECO:0000313" key="2">
    <source>
        <dbReference type="Proteomes" id="UP000011135"/>
    </source>
</evidence>
<dbReference type="EMBL" id="AMZN01000039">
    <property type="protein sequence ID" value="ELR71471.1"/>
    <property type="molecule type" value="Genomic_DNA"/>
</dbReference>
<organism evidence="1 2">
    <name type="scientific">Fulvivirga imtechensis AK7</name>
    <dbReference type="NCBI Taxonomy" id="1237149"/>
    <lineage>
        <taxon>Bacteria</taxon>
        <taxon>Pseudomonadati</taxon>
        <taxon>Bacteroidota</taxon>
        <taxon>Cytophagia</taxon>
        <taxon>Cytophagales</taxon>
        <taxon>Fulvivirgaceae</taxon>
        <taxon>Fulvivirga</taxon>
    </lineage>
</organism>
<accession>L8JR68</accession>
<dbReference type="InterPro" id="IPR045921">
    <property type="entry name" value="DUF6340"/>
</dbReference>
<dbReference type="Proteomes" id="UP000011135">
    <property type="component" value="Unassembled WGS sequence"/>
</dbReference>
<keyword evidence="2" id="KW-1185">Reference proteome</keyword>
<protein>
    <submittedName>
        <fullName evidence="1">Uncharacterized protein</fullName>
    </submittedName>
</protein>
<dbReference type="eggNOG" id="COG0457">
    <property type="taxonomic scope" value="Bacteria"/>
</dbReference>
<dbReference type="STRING" id="1237149.C900_02534"/>
<dbReference type="Pfam" id="PF19867">
    <property type="entry name" value="DUF6340"/>
    <property type="match status" value="1"/>
</dbReference>
<evidence type="ECO:0000313" key="1">
    <source>
        <dbReference type="EMBL" id="ELR71471.1"/>
    </source>
</evidence>
<gene>
    <name evidence="1" type="ORF">C900_02534</name>
</gene>
<sequence length="293" mass="33495">MASCSTFVPVSKTLPPEIRLPDNKGDFLFISRFNADSLPFNNDNKVEVFKLGHNAFLQGLSAGFDTSRYFHLTLADTIIGNTAPVEPANDLSATRAEQLCTIHNKGYLLTLDAYNLYFDQEVDVVKLEDGTKERTAYYDLVVETYIGMYNRYGQVLDRYRDELRIQHDKRSVISGLLAVGPSMGKADKNAKLISDELGRKFIHKFYPVSVVEQREFYHTKGFSRAYKAYQMGHWAEVENELLPLTRSEESKIAGRAAYNMAVLCENLNRLDEMTYWYGVAQEKLGDKMPTWYN</sequence>
<name>L8JR68_9BACT</name>